<proteinExistence type="predicted"/>
<reference evidence="4" key="2">
    <citation type="submission" date="2021-05" db="EMBL/GenBank/DDBJ databases">
        <authorList>
            <person name="Pain A."/>
        </authorList>
    </citation>
    <scope>NUCLEOTIDE SEQUENCE</scope>
    <source>
        <strain evidence="4">1802A</strain>
    </source>
</reference>
<keyword evidence="2" id="KW-0472">Membrane</keyword>
<feature type="transmembrane region" description="Helical" evidence="2">
    <location>
        <begin position="272"/>
        <end position="291"/>
    </location>
</feature>
<reference evidence="4" key="1">
    <citation type="journal article" date="2014" name="Nucleic Acids Res.">
        <title>The evolutionary dynamics of variant antigen genes in Babesia reveal a history of genomic innovation underlying host-parasite interaction.</title>
        <authorList>
            <person name="Jackson A.P."/>
            <person name="Otto T.D."/>
            <person name="Darby A."/>
            <person name="Ramaprasad A."/>
            <person name="Xia D."/>
            <person name="Echaide I.E."/>
            <person name="Farber M."/>
            <person name="Gahlot S."/>
            <person name="Gamble J."/>
            <person name="Gupta D."/>
            <person name="Gupta Y."/>
            <person name="Jackson L."/>
            <person name="Malandrin L."/>
            <person name="Malas T.B."/>
            <person name="Moussa E."/>
            <person name="Nair M."/>
            <person name="Reid A.J."/>
            <person name="Sanders M."/>
            <person name="Sharma J."/>
            <person name="Tracey A."/>
            <person name="Quail M.A."/>
            <person name="Weir W."/>
            <person name="Wastling J.M."/>
            <person name="Hall N."/>
            <person name="Willadsen P."/>
            <person name="Lingelbach K."/>
            <person name="Shiels B."/>
            <person name="Tait A."/>
            <person name="Berriman M."/>
            <person name="Allred D.R."/>
            <person name="Pain A."/>
        </authorList>
    </citation>
    <scope>NUCLEOTIDE SEQUENCE</scope>
    <source>
        <strain evidence="4">1802A</strain>
    </source>
</reference>
<keyword evidence="2" id="KW-0812">Transmembrane</keyword>
<feature type="region of interest" description="Disordered" evidence="1">
    <location>
        <begin position="36"/>
        <end position="67"/>
    </location>
</feature>
<feature type="chain" id="PRO_5041948137" evidence="3">
    <location>
        <begin position="21"/>
        <end position="311"/>
    </location>
</feature>
<dbReference type="EMBL" id="JAHBMH010000024">
    <property type="protein sequence ID" value="KAK1938690.1"/>
    <property type="molecule type" value="Genomic_DNA"/>
</dbReference>
<dbReference type="Proteomes" id="UP001195914">
    <property type="component" value="Unassembled WGS sequence"/>
</dbReference>
<keyword evidence="5" id="KW-1185">Reference proteome</keyword>
<name>A0AAD9LJG3_BABDI</name>
<evidence type="ECO:0000256" key="3">
    <source>
        <dbReference type="SAM" id="SignalP"/>
    </source>
</evidence>
<sequence length="311" mass="34248">MVTFSLLAVTGCLLMRYITAYTPAPRHYGSISDGNAMGAHSVTHPQTPGDLHHQAAPDTHQSSVNANTGTPSSLFGSVFPFLWILDGQEKFTTKHLTENLQLPVVQFMNVHRNKVVNRPFIEVQQSIDTYAADQQRAFLHFKAANDAHEGTVQVTGANLVLKRVLTGEDYGMLCPTKSIKISRVLPPINDGKEEPHVIGNSVSADTTSERVTSDLSSIINESAGPINPRDFWLMIESDPQCYYTFDPTPGQSSISINIMKTIKVPIPNNRMALSPFIIFGIVGVGGLLYMIRKNRTDYTYFQDHGDLVADA</sequence>
<protein>
    <submittedName>
        <fullName evidence="4">Uncharacterized protein</fullName>
    </submittedName>
</protein>
<keyword evidence="3" id="KW-0732">Signal</keyword>
<dbReference type="AlphaFoldDB" id="A0AAD9LJG3"/>
<keyword evidence="2" id="KW-1133">Transmembrane helix</keyword>
<dbReference type="NCBIfam" id="TIGR03065">
    <property type="entry name" value="srtB_sig_QVPTGV"/>
    <property type="match status" value="1"/>
</dbReference>
<feature type="signal peptide" evidence="3">
    <location>
        <begin position="1"/>
        <end position="20"/>
    </location>
</feature>
<comment type="caution">
    <text evidence="4">The sequence shown here is derived from an EMBL/GenBank/DDBJ whole genome shotgun (WGS) entry which is preliminary data.</text>
</comment>
<dbReference type="InterPro" id="IPR017503">
    <property type="entry name" value="Sortase_SrtB_sig_QVPTGV"/>
</dbReference>
<accession>A0AAD9LJG3</accession>
<gene>
    <name evidence="4" type="ORF">X943_003446</name>
</gene>
<evidence type="ECO:0000313" key="5">
    <source>
        <dbReference type="Proteomes" id="UP001195914"/>
    </source>
</evidence>
<evidence type="ECO:0000256" key="2">
    <source>
        <dbReference type="SAM" id="Phobius"/>
    </source>
</evidence>
<evidence type="ECO:0000313" key="4">
    <source>
        <dbReference type="EMBL" id="KAK1938690.1"/>
    </source>
</evidence>
<evidence type="ECO:0000256" key="1">
    <source>
        <dbReference type="SAM" id="MobiDB-lite"/>
    </source>
</evidence>
<organism evidence="4 5">
    <name type="scientific">Babesia divergens</name>
    <dbReference type="NCBI Taxonomy" id="32595"/>
    <lineage>
        <taxon>Eukaryota</taxon>
        <taxon>Sar</taxon>
        <taxon>Alveolata</taxon>
        <taxon>Apicomplexa</taxon>
        <taxon>Aconoidasida</taxon>
        <taxon>Piroplasmida</taxon>
        <taxon>Babesiidae</taxon>
        <taxon>Babesia</taxon>
    </lineage>
</organism>